<dbReference type="Proteomes" id="UP000697995">
    <property type="component" value="Unassembled WGS sequence"/>
</dbReference>
<name>A0ABS1CWN9_9PROT</name>
<gene>
    <name evidence="1" type="ORF">CKO45_10835</name>
</gene>
<proteinExistence type="predicted"/>
<evidence type="ECO:0000313" key="1">
    <source>
        <dbReference type="EMBL" id="MBK1658726.1"/>
    </source>
</evidence>
<protein>
    <submittedName>
        <fullName evidence="1">Uncharacterized protein</fullName>
    </submittedName>
</protein>
<keyword evidence="2" id="KW-1185">Reference proteome</keyword>
<organism evidence="1 2">
    <name type="scientific">Paracraurococcus ruber</name>
    <dbReference type="NCBI Taxonomy" id="77675"/>
    <lineage>
        <taxon>Bacteria</taxon>
        <taxon>Pseudomonadati</taxon>
        <taxon>Pseudomonadota</taxon>
        <taxon>Alphaproteobacteria</taxon>
        <taxon>Acetobacterales</taxon>
        <taxon>Roseomonadaceae</taxon>
        <taxon>Paracraurococcus</taxon>
    </lineage>
</organism>
<evidence type="ECO:0000313" key="2">
    <source>
        <dbReference type="Proteomes" id="UP000697995"/>
    </source>
</evidence>
<dbReference type="RefSeq" id="WP_133220616.1">
    <property type="nucleotide sequence ID" value="NZ_NRSG01000064.1"/>
</dbReference>
<sequence>MDQRKMTEAQRAYEAKRAAKNGMSLDKWLAQKAKEAEAERSQVAKTTVAAAPAKKPGFLARLLEKAQKPL</sequence>
<accession>A0ABS1CWN9</accession>
<dbReference type="EMBL" id="NRSG01000064">
    <property type="protein sequence ID" value="MBK1658726.1"/>
    <property type="molecule type" value="Genomic_DNA"/>
</dbReference>
<comment type="caution">
    <text evidence="1">The sequence shown here is derived from an EMBL/GenBank/DDBJ whole genome shotgun (WGS) entry which is preliminary data.</text>
</comment>
<reference evidence="1 2" key="1">
    <citation type="journal article" date="2020" name="Microorganisms">
        <title>Osmotic Adaptation and Compatible Solute Biosynthesis of Phototrophic Bacteria as Revealed from Genome Analyses.</title>
        <authorList>
            <person name="Imhoff J.F."/>
            <person name="Rahn T."/>
            <person name="Kunzel S."/>
            <person name="Keller A."/>
            <person name="Neulinger S.C."/>
        </authorList>
    </citation>
    <scope>NUCLEOTIDE SEQUENCE [LARGE SCALE GENOMIC DNA]</scope>
    <source>
        <strain evidence="1 2">DSM 15382</strain>
    </source>
</reference>